<dbReference type="PRINTS" id="PR00471">
    <property type="entry name" value="ACETATEKNASE"/>
</dbReference>
<dbReference type="Gene3D" id="3.30.420.40">
    <property type="match status" value="2"/>
</dbReference>
<evidence type="ECO:0000256" key="8">
    <source>
        <dbReference type="ARBA" id="ARBA00022842"/>
    </source>
</evidence>
<comment type="similarity">
    <text evidence="1 9 10">Belongs to the acetokinase family.</text>
</comment>
<evidence type="ECO:0000256" key="5">
    <source>
        <dbReference type="ARBA" id="ARBA00022741"/>
    </source>
</evidence>
<dbReference type="InterPro" id="IPR023865">
    <property type="entry name" value="Aliphatic_acid_kinase_CS"/>
</dbReference>
<feature type="binding site" evidence="9">
    <location>
        <begin position="328"/>
        <end position="332"/>
    </location>
    <ligand>
        <name>ATP</name>
        <dbReference type="ChEBI" id="CHEBI:30616"/>
    </ligand>
</feature>
<evidence type="ECO:0000313" key="11">
    <source>
        <dbReference type="EMBL" id="SHO63402.1"/>
    </source>
</evidence>
<reference evidence="11 12" key="1">
    <citation type="submission" date="2016-12" db="EMBL/GenBank/DDBJ databases">
        <authorList>
            <person name="Song W.-J."/>
            <person name="Kurnit D.M."/>
        </authorList>
    </citation>
    <scope>NUCLEOTIDE SEQUENCE [LARGE SCALE GENOMIC DNA]</scope>
    <source>
        <strain evidence="11 12">DSM 19599</strain>
    </source>
</reference>
<dbReference type="GO" id="GO:0006083">
    <property type="term" value="P:acetate metabolic process"/>
    <property type="evidence" value="ECO:0007669"/>
    <property type="project" value="TreeGrafter"/>
</dbReference>
<feature type="active site" description="Proton donor/acceptor" evidence="9">
    <location>
        <position position="150"/>
    </location>
</feature>
<dbReference type="InterPro" id="IPR000890">
    <property type="entry name" value="Aliphatic_acid_kin_short-chain"/>
</dbReference>
<comment type="subunit">
    <text evidence="9">Homodimer.</text>
</comment>
<comment type="pathway">
    <text evidence="9">Metabolic intermediate biosynthesis; acetyl-CoA biosynthesis; acetyl-CoA from acetate: step 1/2.</text>
</comment>
<dbReference type="NCBIfam" id="TIGR00016">
    <property type="entry name" value="ackA"/>
    <property type="match status" value="1"/>
</dbReference>
<keyword evidence="12" id="KW-1185">Reference proteome</keyword>
<dbReference type="InterPro" id="IPR043129">
    <property type="entry name" value="ATPase_NBD"/>
</dbReference>
<organism evidence="11 12">
    <name type="scientific">Pseudoxanthobacter soli DSM 19599</name>
    <dbReference type="NCBI Taxonomy" id="1123029"/>
    <lineage>
        <taxon>Bacteria</taxon>
        <taxon>Pseudomonadati</taxon>
        <taxon>Pseudomonadota</taxon>
        <taxon>Alphaproteobacteria</taxon>
        <taxon>Hyphomicrobiales</taxon>
        <taxon>Segnochrobactraceae</taxon>
        <taxon>Pseudoxanthobacter</taxon>
    </lineage>
</organism>
<evidence type="ECO:0000256" key="7">
    <source>
        <dbReference type="ARBA" id="ARBA00022840"/>
    </source>
</evidence>
<sequence>MTEALFVINAGSSSIKFKLYGVAGGDLDLILGGAFDGIGSKPRLKVRDHDGATLVERSYETAEVPDAEAAQHAVSDWLIPHIGDLRIVGVGHRVVHGGPTYSHPVLVDDAVMKTLESFIPLAPLHQLSNLDPIRVLRQRRPDLPQVACFDTAFHRDHPELADRFPLPRELYDEGVRRYGFHGLSYEYVHGALAAVAPGVAAGRVVVAHLGSGASLCAIDGGRSIETTMSFTALDGIPMGTRTGSLDPGVVLHLIEQKGMSAAEVGHMLYYESGLLGLSGISNDARDLRASAAPEAAMALDFFALKVAQAIASLTVSLGRLDGLVFTAGIGENDADMRGQIVGRLGWTGLAVDDAANRAHARNIEAKGSAAPVFVIRTDEELMIARHTLRLLRQAAPVSGAVSGAAEAP</sequence>
<protein>
    <recommendedName>
        <fullName evidence="9">Acetate kinase</fullName>
        <ecNumber evidence="9">2.7.2.1</ecNumber>
    </recommendedName>
    <alternativeName>
        <fullName evidence="9">Acetokinase</fullName>
    </alternativeName>
</protein>
<evidence type="ECO:0000256" key="10">
    <source>
        <dbReference type="RuleBase" id="RU003835"/>
    </source>
</evidence>
<dbReference type="GO" id="GO:0005829">
    <property type="term" value="C:cytosol"/>
    <property type="evidence" value="ECO:0007669"/>
    <property type="project" value="TreeGrafter"/>
</dbReference>
<evidence type="ECO:0000256" key="1">
    <source>
        <dbReference type="ARBA" id="ARBA00008748"/>
    </source>
</evidence>
<dbReference type="Pfam" id="PF00871">
    <property type="entry name" value="Acetate_kinase"/>
    <property type="match status" value="1"/>
</dbReference>
<feature type="site" description="Transition state stabilizer" evidence="9">
    <location>
        <position position="181"/>
    </location>
</feature>
<dbReference type="InterPro" id="IPR004372">
    <property type="entry name" value="Ac/propionate_kinase"/>
</dbReference>
<dbReference type="GO" id="GO:0005524">
    <property type="term" value="F:ATP binding"/>
    <property type="evidence" value="ECO:0007669"/>
    <property type="project" value="UniProtKB-KW"/>
</dbReference>
<dbReference type="AlphaFoldDB" id="A0A1M7ZEY4"/>
<keyword evidence="4 9" id="KW-0479">Metal-binding</keyword>
<evidence type="ECO:0000256" key="6">
    <source>
        <dbReference type="ARBA" id="ARBA00022777"/>
    </source>
</evidence>
<feature type="binding site" evidence="9">
    <location>
        <begin position="283"/>
        <end position="285"/>
    </location>
    <ligand>
        <name>ATP</name>
        <dbReference type="ChEBI" id="CHEBI:30616"/>
    </ligand>
</feature>
<proteinExistence type="inferred from homology"/>
<accession>A0A1M7ZEY4</accession>
<dbReference type="GO" id="GO:0008776">
    <property type="term" value="F:acetate kinase activity"/>
    <property type="evidence" value="ECO:0007669"/>
    <property type="project" value="UniProtKB-UniRule"/>
</dbReference>
<keyword evidence="6 9" id="KW-0418">Kinase</keyword>
<keyword evidence="8 9" id="KW-0460">Magnesium</keyword>
<dbReference type="RefSeq" id="WP_073626846.1">
    <property type="nucleotide sequence ID" value="NZ_FRXO01000002.1"/>
</dbReference>
<comment type="subcellular location">
    <subcellularLocation>
        <location evidence="9">Cytoplasm</location>
    </subcellularLocation>
</comment>
<name>A0A1M7ZEY4_9HYPH</name>
<feature type="binding site" evidence="9">
    <location>
        <position position="9"/>
    </location>
    <ligand>
        <name>Mg(2+)</name>
        <dbReference type="ChEBI" id="CHEBI:18420"/>
    </ligand>
</feature>
<keyword evidence="7 9" id="KW-0067">ATP-binding</keyword>
<comment type="function">
    <text evidence="9">Catalyzes the formation of acetyl phosphate from acetate and ATP. Can also catalyze the reverse reaction.</text>
</comment>
<evidence type="ECO:0000256" key="9">
    <source>
        <dbReference type="HAMAP-Rule" id="MF_00020"/>
    </source>
</evidence>
<feature type="binding site" evidence="9">
    <location>
        <position position="379"/>
    </location>
    <ligand>
        <name>Mg(2+)</name>
        <dbReference type="ChEBI" id="CHEBI:18420"/>
    </ligand>
</feature>
<feature type="binding site" evidence="9">
    <location>
        <begin position="208"/>
        <end position="212"/>
    </location>
    <ligand>
        <name>ATP</name>
        <dbReference type="ChEBI" id="CHEBI:30616"/>
    </ligand>
</feature>
<dbReference type="Proteomes" id="UP000186406">
    <property type="component" value="Unassembled WGS sequence"/>
</dbReference>
<dbReference type="STRING" id="1123029.SAMN02745172_01371"/>
<evidence type="ECO:0000256" key="2">
    <source>
        <dbReference type="ARBA" id="ARBA00022490"/>
    </source>
</evidence>
<keyword evidence="2 9" id="KW-0963">Cytoplasm</keyword>
<dbReference type="EC" id="2.7.2.1" evidence="9"/>
<dbReference type="PIRSF" id="PIRSF000722">
    <property type="entry name" value="Acetate_prop_kin"/>
    <property type="match status" value="1"/>
</dbReference>
<dbReference type="GO" id="GO:0000287">
    <property type="term" value="F:magnesium ion binding"/>
    <property type="evidence" value="ECO:0007669"/>
    <property type="project" value="UniProtKB-UniRule"/>
</dbReference>
<dbReference type="OrthoDB" id="9802453at2"/>
<evidence type="ECO:0000313" key="12">
    <source>
        <dbReference type="Proteomes" id="UP000186406"/>
    </source>
</evidence>
<dbReference type="PANTHER" id="PTHR21060:SF21">
    <property type="entry name" value="ACETATE KINASE"/>
    <property type="match status" value="1"/>
</dbReference>
<dbReference type="HAMAP" id="MF_00020">
    <property type="entry name" value="Acetate_kinase"/>
    <property type="match status" value="1"/>
</dbReference>
<evidence type="ECO:0000256" key="3">
    <source>
        <dbReference type="ARBA" id="ARBA00022679"/>
    </source>
</evidence>
<keyword evidence="5 9" id="KW-0547">Nucleotide-binding</keyword>
<dbReference type="PROSITE" id="PS01076">
    <property type="entry name" value="ACETATE_KINASE_2"/>
    <property type="match status" value="1"/>
</dbReference>
<feature type="binding site" evidence="9">
    <location>
        <position position="93"/>
    </location>
    <ligand>
        <name>substrate</name>
    </ligand>
</feature>
<dbReference type="PANTHER" id="PTHR21060">
    <property type="entry name" value="ACETATE KINASE"/>
    <property type="match status" value="1"/>
</dbReference>
<dbReference type="EMBL" id="FRXO01000002">
    <property type="protein sequence ID" value="SHO63402.1"/>
    <property type="molecule type" value="Genomic_DNA"/>
</dbReference>
<dbReference type="GO" id="GO:0006085">
    <property type="term" value="P:acetyl-CoA biosynthetic process"/>
    <property type="evidence" value="ECO:0007669"/>
    <property type="project" value="UniProtKB-UniRule"/>
</dbReference>
<gene>
    <name evidence="9" type="primary">ackA</name>
    <name evidence="11" type="ORF">SAMN02745172_01371</name>
</gene>
<comment type="catalytic activity">
    <reaction evidence="9">
        <text>acetate + ATP = acetyl phosphate + ADP</text>
        <dbReference type="Rhea" id="RHEA:11352"/>
        <dbReference type="ChEBI" id="CHEBI:22191"/>
        <dbReference type="ChEBI" id="CHEBI:30089"/>
        <dbReference type="ChEBI" id="CHEBI:30616"/>
        <dbReference type="ChEBI" id="CHEBI:456216"/>
        <dbReference type="EC" id="2.7.2.1"/>
    </reaction>
</comment>
<dbReference type="SUPFAM" id="SSF53067">
    <property type="entry name" value="Actin-like ATPase domain"/>
    <property type="match status" value="2"/>
</dbReference>
<evidence type="ECO:0000256" key="4">
    <source>
        <dbReference type="ARBA" id="ARBA00022723"/>
    </source>
</evidence>
<dbReference type="UniPathway" id="UPA00340">
    <property type="reaction ID" value="UER00458"/>
</dbReference>
<keyword evidence="3 9" id="KW-0808">Transferase</keyword>
<feature type="binding site" evidence="9">
    <location>
        <position position="16"/>
    </location>
    <ligand>
        <name>ATP</name>
        <dbReference type="ChEBI" id="CHEBI:30616"/>
    </ligand>
</feature>
<comment type="cofactor">
    <cofactor evidence="9">
        <name>Mg(2+)</name>
        <dbReference type="ChEBI" id="CHEBI:18420"/>
    </cofactor>
    <cofactor evidence="9">
        <name>Mn(2+)</name>
        <dbReference type="ChEBI" id="CHEBI:29035"/>
    </cofactor>
    <text evidence="9">Mg(2+). Can also accept Mn(2+).</text>
</comment>
<feature type="site" description="Transition state stabilizer" evidence="9">
    <location>
        <position position="241"/>
    </location>
</feature>